<dbReference type="InterPro" id="IPR002798">
    <property type="entry name" value="SpoIIM-like"/>
</dbReference>
<feature type="transmembrane region" description="Helical" evidence="1">
    <location>
        <begin position="179"/>
        <end position="202"/>
    </location>
</feature>
<accession>A0A328TZM3</accession>
<reference evidence="2 3" key="1">
    <citation type="submission" date="2018-06" db="EMBL/GenBank/DDBJ databases">
        <title>Paenibacillus montanisoli sp. nov., isolated from mountain area soil.</title>
        <authorList>
            <person name="Wu M."/>
        </authorList>
    </citation>
    <scope>NUCLEOTIDE SEQUENCE [LARGE SCALE GENOMIC DNA]</scope>
    <source>
        <strain evidence="2 3">RA17</strain>
    </source>
</reference>
<protein>
    <submittedName>
        <fullName evidence="2">Stage II sporulation protein M</fullName>
    </submittedName>
</protein>
<dbReference type="EMBL" id="QLUW01000009">
    <property type="protein sequence ID" value="RAP73194.1"/>
    <property type="molecule type" value="Genomic_DNA"/>
</dbReference>
<dbReference type="AlphaFoldDB" id="A0A328TZM3"/>
<dbReference type="PANTHER" id="PTHR35337:SF1">
    <property type="entry name" value="SLR1478 PROTEIN"/>
    <property type="match status" value="1"/>
</dbReference>
<keyword evidence="1" id="KW-0472">Membrane</keyword>
<feature type="transmembrane region" description="Helical" evidence="1">
    <location>
        <begin position="63"/>
        <end position="84"/>
    </location>
</feature>
<keyword evidence="1" id="KW-1133">Transmembrane helix</keyword>
<dbReference type="RefSeq" id="WP_112885734.1">
    <property type="nucleotide sequence ID" value="NZ_QLUW01000009.1"/>
</dbReference>
<dbReference type="PANTHER" id="PTHR35337">
    <property type="entry name" value="SLR1478 PROTEIN"/>
    <property type="match status" value="1"/>
</dbReference>
<feature type="transmembrane region" description="Helical" evidence="1">
    <location>
        <begin position="119"/>
        <end position="145"/>
    </location>
</feature>
<dbReference type="Proteomes" id="UP000249260">
    <property type="component" value="Unassembled WGS sequence"/>
</dbReference>
<gene>
    <name evidence="2" type="ORF">DL346_28175</name>
</gene>
<evidence type="ECO:0000313" key="3">
    <source>
        <dbReference type="Proteomes" id="UP000249260"/>
    </source>
</evidence>
<comment type="caution">
    <text evidence="2">The sequence shown here is derived from an EMBL/GenBank/DDBJ whole genome shotgun (WGS) entry which is preliminary data.</text>
</comment>
<dbReference type="OrthoDB" id="161024at2"/>
<dbReference type="Pfam" id="PF01944">
    <property type="entry name" value="SpoIIM"/>
    <property type="match status" value="1"/>
</dbReference>
<name>A0A328TZM3_9BACL</name>
<organism evidence="2 3">
    <name type="scientific">Paenibacillus montanisoli</name>
    <dbReference type="NCBI Taxonomy" id="2081970"/>
    <lineage>
        <taxon>Bacteria</taxon>
        <taxon>Bacillati</taxon>
        <taxon>Bacillota</taxon>
        <taxon>Bacilli</taxon>
        <taxon>Bacillales</taxon>
        <taxon>Paenibacillaceae</taxon>
        <taxon>Paenibacillus</taxon>
    </lineage>
</organism>
<keyword evidence="1" id="KW-0812">Transmembrane</keyword>
<evidence type="ECO:0000256" key="1">
    <source>
        <dbReference type="SAM" id="Phobius"/>
    </source>
</evidence>
<feature type="transmembrane region" description="Helical" evidence="1">
    <location>
        <begin position="90"/>
        <end position="107"/>
    </location>
</feature>
<sequence>MFAPREVFRHLQSMRHYIAFSTIFLLAGIVVGATNPALEAFINSQMSGLRQIAQNINESSNPTLYLMLFIFFNNAIKAILVMYIGSLFGIVPIVFLAINGMMLGYLINKMAEQGSAELFTIVVKGLLPHGIIELAAIVIACAYGLRFGRMMLKGLGTLFTRRSGWGQELEQYVLRTLPVMVLIVIMLIIAAVIESTVTVWLLGK</sequence>
<proteinExistence type="predicted"/>
<feature type="transmembrane region" description="Helical" evidence="1">
    <location>
        <begin position="17"/>
        <end position="42"/>
    </location>
</feature>
<keyword evidence="3" id="KW-1185">Reference proteome</keyword>
<evidence type="ECO:0000313" key="2">
    <source>
        <dbReference type="EMBL" id="RAP73194.1"/>
    </source>
</evidence>